<dbReference type="InParanoid" id="A0A420WJC8"/>
<dbReference type="Gene3D" id="1.10.3680.10">
    <property type="entry name" value="TerB-like"/>
    <property type="match status" value="1"/>
</dbReference>
<dbReference type="SUPFAM" id="SSF158682">
    <property type="entry name" value="TerB-like"/>
    <property type="match status" value="1"/>
</dbReference>
<dbReference type="InterPro" id="IPR029024">
    <property type="entry name" value="TerB-like"/>
</dbReference>
<gene>
    <name evidence="1" type="ORF">DES40_0347</name>
</gene>
<dbReference type="AlphaFoldDB" id="A0A420WJC8"/>
<accession>A0A420WJC8</accession>
<dbReference type="InterPro" id="IPR007486">
    <property type="entry name" value="YebE"/>
</dbReference>
<keyword evidence="2" id="KW-1185">Reference proteome</keyword>
<reference evidence="1 2" key="1">
    <citation type="submission" date="2018-10" db="EMBL/GenBank/DDBJ databases">
        <title>Genomic Encyclopedia of Type Strains, Phase IV (KMG-IV): sequencing the most valuable type-strain genomes for metagenomic binning, comparative biology and taxonomic classification.</title>
        <authorList>
            <person name="Goeker M."/>
        </authorList>
    </citation>
    <scope>NUCLEOTIDE SEQUENCE [LARGE SCALE GENOMIC DNA]</scope>
    <source>
        <strain evidence="1 2">DSM 22008</strain>
    </source>
</reference>
<protein>
    <submittedName>
        <fullName evidence="1">Uncharacterized membrane protein YebE (DUF533 family)</fullName>
    </submittedName>
</protein>
<dbReference type="EMBL" id="RBII01000001">
    <property type="protein sequence ID" value="RKQ71039.1"/>
    <property type="molecule type" value="Genomic_DNA"/>
</dbReference>
<proteinExistence type="predicted"/>
<evidence type="ECO:0000313" key="2">
    <source>
        <dbReference type="Proteomes" id="UP000282211"/>
    </source>
</evidence>
<dbReference type="FunCoup" id="A0A420WJC8">
    <property type="interactions" value="62"/>
</dbReference>
<dbReference type="Proteomes" id="UP000282211">
    <property type="component" value="Unassembled WGS sequence"/>
</dbReference>
<name>A0A420WJC8_9PROT</name>
<dbReference type="Pfam" id="PF04391">
    <property type="entry name" value="DUF533"/>
    <property type="match status" value="1"/>
</dbReference>
<organism evidence="1 2">
    <name type="scientific">Litorimonas taeanensis</name>
    <dbReference type="NCBI Taxonomy" id="568099"/>
    <lineage>
        <taxon>Bacteria</taxon>
        <taxon>Pseudomonadati</taxon>
        <taxon>Pseudomonadota</taxon>
        <taxon>Alphaproteobacteria</taxon>
        <taxon>Maricaulales</taxon>
        <taxon>Robiginitomaculaceae</taxon>
    </lineage>
</organism>
<sequence>MTTAKPNIQDFLEQLLSEGKALMDPNSKGRQDITQKGKALYQQGEDYLADKLSIGDDAESRKDLRDKAKIAAGAGGLALLLSSRSGRKLATLGGLGALGMIAFKAHQAGRMPKNVDDVIGLIKGEKAEKRANILLQAMVAAAQADGEISHDEKTLIEAHEGASETTLLSALKANADPKAIAALAENDQTAYEIYAVSCRIANGLHPKERDYLDRLAMELRLDPEMAAQVETEVRTG</sequence>
<evidence type="ECO:0000313" key="1">
    <source>
        <dbReference type="EMBL" id="RKQ71039.1"/>
    </source>
</evidence>
<comment type="caution">
    <text evidence="1">The sequence shown here is derived from an EMBL/GenBank/DDBJ whole genome shotgun (WGS) entry which is preliminary data.</text>
</comment>
<dbReference type="RefSeq" id="WP_170144837.1">
    <property type="nucleotide sequence ID" value="NZ_RBII01000001.1"/>
</dbReference>